<keyword evidence="2" id="KW-0472">Membrane</keyword>
<dbReference type="Proteomes" id="UP000240760">
    <property type="component" value="Unassembled WGS sequence"/>
</dbReference>
<dbReference type="OrthoDB" id="5422688at2759"/>
<gene>
    <name evidence="3" type="ORF">M440DRAFT_1399208</name>
</gene>
<feature type="compositionally biased region" description="Basic and acidic residues" evidence="1">
    <location>
        <begin position="370"/>
        <end position="386"/>
    </location>
</feature>
<keyword evidence="2" id="KW-1133">Transmembrane helix</keyword>
<feature type="region of interest" description="Disordered" evidence="1">
    <location>
        <begin position="370"/>
        <end position="389"/>
    </location>
</feature>
<evidence type="ECO:0000256" key="2">
    <source>
        <dbReference type="SAM" id="Phobius"/>
    </source>
</evidence>
<evidence type="ECO:0000256" key="1">
    <source>
        <dbReference type="SAM" id="MobiDB-lite"/>
    </source>
</evidence>
<reference evidence="3 4" key="1">
    <citation type="submission" date="2016-07" db="EMBL/GenBank/DDBJ databases">
        <title>Multiple horizontal gene transfer events from other fungi enriched the ability of initially mycotrophic Trichoderma (Ascomycota) to feed on dead plant biomass.</title>
        <authorList>
            <consortium name="DOE Joint Genome Institute"/>
            <person name="Aerts A."/>
            <person name="Atanasova L."/>
            <person name="Chenthamara K."/>
            <person name="Zhang J."/>
            <person name="Grujic M."/>
            <person name="Henrissat B."/>
            <person name="Kuo A."/>
            <person name="Salamov A."/>
            <person name="Lipzen A."/>
            <person name="Labutti K."/>
            <person name="Barry K."/>
            <person name="Miao Y."/>
            <person name="Rahimi M.J."/>
            <person name="Shen Q."/>
            <person name="Grigoriev I.V."/>
            <person name="Kubicek C.P."/>
            <person name="Druzhinina I.S."/>
        </authorList>
    </citation>
    <scope>NUCLEOTIDE SEQUENCE [LARGE SCALE GENOMIC DNA]</scope>
    <source>
        <strain evidence="3 4">ATCC 18648</strain>
    </source>
</reference>
<feature type="transmembrane region" description="Helical" evidence="2">
    <location>
        <begin position="120"/>
        <end position="139"/>
    </location>
</feature>
<name>A0A2T4C8Y3_TRILO</name>
<sequence>MESPWKRVFTSWANSTNIHIDALGLITILGTEEVSSSVGRLVNSRYTEFLPLLGGFVLAGNAFTRKKPSFSLYDVSGQMMTTELAGWFTRWLKEQDFHQIHHKIYWDTDSEAATEIFSSYFWKAYAVSIACHALLVALTLVVGDWWGFANVWSMIVSVIVRTVLSWQNRLGIDIAIDRVRAKKLEARAEKIIVIMDDSKVITMDAQKALIGPVFAQNPEIPNPTIYAIARCMGWGAFGAQVISIGMATLVIQICTVLVMGCSTILTVSKIGCDDWKMSRRITHYMRSVSETLEGGQGGIGGIPCNISSRLKAICSQYPLSYEDLQLGGNDQKDSRTRRRQDLYIWLDLNDKELDAMEAWGLVPRRHSIEKESLDDQTDDSGREPLEKFGPNESWWGEYWRKRKEFDGRINRQGVPLELEARSE</sequence>
<organism evidence="3 4">
    <name type="scientific">Trichoderma longibrachiatum ATCC 18648</name>
    <dbReference type="NCBI Taxonomy" id="983965"/>
    <lineage>
        <taxon>Eukaryota</taxon>
        <taxon>Fungi</taxon>
        <taxon>Dikarya</taxon>
        <taxon>Ascomycota</taxon>
        <taxon>Pezizomycotina</taxon>
        <taxon>Sordariomycetes</taxon>
        <taxon>Hypocreomycetidae</taxon>
        <taxon>Hypocreales</taxon>
        <taxon>Hypocreaceae</taxon>
        <taxon>Trichoderma</taxon>
    </lineage>
</organism>
<feature type="transmembrane region" description="Helical" evidence="2">
    <location>
        <begin position="234"/>
        <end position="259"/>
    </location>
</feature>
<evidence type="ECO:0000313" key="3">
    <source>
        <dbReference type="EMBL" id="PTB78029.1"/>
    </source>
</evidence>
<dbReference type="AlphaFoldDB" id="A0A2T4C8Y3"/>
<proteinExistence type="predicted"/>
<keyword evidence="4" id="KW-1185">Reference proteome</keyword>
<dbReference type="EMBL" id="KZ679129">
    <property type="protein sequence ID" value="PTB78029.1"/>
    <property type="molecule type" value="Genomic_DNA"/>
</dbReference>
<accession>A0A2T4C8Y3</accession>
<keyword evidence="2" id="KW-0812">Transmembrane</keyword>
<evidence type="ECO:0000313" key="4">
    <source>
        <dbReference type="Proteomes" id="UP000240760"/>
    </source>
</evidence>
<protein>
    <submittedName>
        <fullName evidence="3">Uncharacterized protein</fullName>
    </submittedName>
</protein>